<protein>
    <submittedName>
        <fullName evidence="1">Uncharacterized protein</fullName>
    </submittedName>
</protein>
<name>A0A2P2R0C9_RHIMU</name>
<proteinExistence type="predicted"/>
<sequence>MLTIERRYKVKQIFSLQVDAQ</sequence>
<dbReference type="AlphaFoldDB" id="A0A2P2R0C9"/>
<evidence type="ECO:0000313" key="1">
    <source>
        <dbReference type="EMBL" id="MBX72685.1"/>
    </source>
</evidence>
<reference evidence="1" key="1">
    <citation type="submission" date="2018-02" db="EMBL/GenBank/DDBJ databases">
        <title>Rhizophora mucronata_Transcriptome.</title>
        <authorList>
            <person name="Meera S.P."/>
            <person name="Sreeshan A."/>
            <person name="Augustine A."/>
        </authorList>
    </citation>
    <scope>NUCLEOTIDE SEQUENCE</scope>
    <source>
        <tissue evidence="1">Leaf</tissue>
    </source>
</reference>
<dbReference type="EMBL" id="GGEC01092201">
    <property type="protein sequence ID" value="MBX72685.1"/>
    <property type="molecule type" value="Transcribed_RNA"/>
</dbReference>
<organism evidence="1">
    <name type="scientific">Rhizophora mucronata</name>
    <name type="common">Asiatic mangrove</name>
    <dbReference type="NCBI Taxonomy" id="61149"/>
    <lineage>
        <taxon>Eukaryota</taxon>
        <taxon>Viridiplantae</taxon>
        <taxon>Streptophyta</taxon>
        <taxon>Embryophyta</taxon>
        <taxon>Tracheophyta</taxon>
        <taxon>Spermatophyta</taxon>
        <taxon>Magnoliopsida</taxon>
        <taxon>eudicotyledons</taxon>
        <taxon>Gunneridae</taxon>
        <taxon>Pentapetalae</taxon>
        <taxon>rosids</taxon>
        <taxon>fabids</taxon>
        <taxon>Malpighiales</taxon>
        <taxon>Rhizophoraceae</taxon>
        <taxon>Rhizophora</taxon>
    </lineage>
</organism>
<accession>A0A2P2R0C9</accession>